<comment type="caution">
    <text evidence="1">The sequence shown here is derived from an EMBL/GenBank/DDBJ whole genome shotgun (WGS) entry which is preliminary data.</text>
</comment>
<gene>
    <name evidence="1" type="ORF">PROH_03375</name>
</gene>
<keyword evidence="2" id="KW-1185">Reference proteome</keyword>
<reference evidence="1" key="1">
    <citation type="submission" date="2012-04" db="EMBL/GenBank/DDBJ databases">
        <authorList>
            <person name="Borisov I.G."/>
            <person name="Ivanikova N.V."/>
            <person name="Pinevich A.V."/>
        </authorList>
    </citation>
    <scope>NUCLEOTIDE SEQUENCE</scope>
    <source>
        <strain evidence="1">CALU 1027</strain>
    </source>
</reference>
<sequence>MFQCQRGNQGCRGRQRNFTPVIKAPNLGRETNEWILCPVFQGVNFQGVNRSLRSHDPTHP</sequence>
<dbReference type="AlphaFoldDB" id="A0A0M2PZ21"/>
<proteinExistence type="predicted"/>
<name>A0A0M2PZ21_PROHO</name>
<dbReference type="EMBL" id="AJTX02000002">
    <property type="protein sequence ID" value="KKJ01395.1"/>
    <property type="molecule type" value="Genomic_DNA"/>
</dbReference>
<evidence type="ECO:0000313" key="1">
    <source>
        <dbReference type="EMBL" id="KKJ01395.1"/>
    </source>
</evidence>
<dbReference type="Proteomes" id="UP000034681">
    <property type="component" value="Unassembled WGS sequence"/>
</dbReference>
<evidence type="ECO:0000313" key="2">
    <source>
        <dbReference type="Proteomes" id="UP000034681"/>
    </source>
</evidence>
<organism evidence="1 2">
    <name type="scientific">Prochlorothrix hollandica PCC 9006 = CALU 1027</name>
    <dbReference type="NCBI Taxonomy" id="317619"/>
    <lineage>
        <taxon>Bacteria</taxon>
        <taxon>Bacillati</taxon>
        <taxon>Cyanobacteriota</taxon>
        <taxon>Cyanophyceae</taxon>
        <taxon>Prochlorotrichales</taxon>
        <taxon>Prochlorotrichaceae</taxon>
        <taxon>Prochlorothrix</taxon>
    </lineage>
</organism>
<protein>
    <submittedName>
        <fullName evidence="1">Uncharacterized protein</fullName>
    </submittedName>
</protein>
<accession>A0A0M2PZ21</accession>